<sequence length="596" mass="65723">MTRRATPEFLKARKELFATGPHTCVICNKAPATDADHIIPFDAGGSDDLTNLRPVCKPCNSRLGARYVNAKRASQQERRAEAMGSNVNKNSQTFFVNENLKPPTFSSRISQNSHDSAQDDLFPPLTVGVGSDSPRLETPTIGYESYGPLIADFAAAHLNRNLFPWQVNVLTGAFEHDEDGAFTHSSAMAFCARQQGKTFMLSAVVGFCLLELPRIWGRPVKVVSTAHELALATEVFEDLRDLFELWEESGLCKVTWAYGRHRVKMVDGSEYLVKAATGKKHGISGVDVLIVDELWAITEAAYFGALKPAQIAVKSGLSLLVSTAGDESSTVMKKLREQAIGQIDKGEPGELYMAEWSIPDSVSPDDERYWGYANPSMPRTVTIKSLRAAHASPDRSQWLRAHCNMWVSAASSWLPPGQWAKRQTVNTQWDQTTSVLAVDSAVDDSKYVGVWCRKNTDGDIVASVEFQTESIAEMWERITQALEREPKTQLAITPSLFIHTPEKFQRRTVQWGYGEINKYTSTVKGLINEDRVKHTGEVLLSEHVNRAVLIRGQGGALSISSQRSPGPIEACRCLIVAVAMVSRPGHGNKPSMGSSR</sequence>
<dbReference type="Gene3D" id="3.40.50.300">
    <property type="entry name" value="P-loop containing nucleotide triphosphate hydrolases"/>
    <property type="match status" value="1"/>
</dbReference>
<feature type="domain" description="HNH nuclease" evidence="2">
    <location>
        <begin position="11"/>
        <end position="61"/>
    </location>
</feature>
<feature type="region of interest" description="Disordered" evidence="1">
    <location>
        <begin position="105"/>
        <end position="124"/>
    </location>
</feature>
<dbReference type="EMBL" id="LR796406">
    <property type="protein sequence ID" value="CAB4142242.1"/>
    <property type="molecule type" value="Genomic_DNA"/>
</dbReference>
<dbReference type="InterPro" id="IPR029471">
    <property type="entry name" value="HNH_5"/>
</dbReference>
<dbReference type="CDD" id="cd00085">
    <property type="entry name" value="HNHc"/>
    <property type="match status" value="1"/>
</dbReference>
<evidence type="ECO:0000313" key="3">
    <source>
        <dbReference type="EMBL" id="CAB4142242.1"/>
    </source>
</evidence>
<reference evidence="3" key="1">
    <citation type="submission" date="2020-04" db="EMBL/GenBank/DDBJ databases">
        <authorList>
            <person name="Chiriac C."/>
            <person name="Salcher M."/>
            <person name="Ghai R."/>
            <person name="Kavagutti S V."/>
        </authorList>
    </citation>
    <scope>NUCLEOTIDE SEQUENCE</scope>
</reference>
<evidence type="ECO:0000259" key="2">
    <source>
        <dbReference type="SMART" id="SM00507"/>
    </source>
</evidence>
<dbReference type="PANTHER" id="PTHR41287">
    <property type="match status" value="1"/>
</dbReference>
<gene>
    <name evidence="3" type="ORF">UFOVP445_23</name>
</gene>
<dbReference type="InterPro" id="IPR027417">
    <property type="entry name" value="P-loop_NTPase"/>
</dbReference>
<organism evidence="3">
    <name type="scientific">uncultured Caudovirales phage</name>
    <dbReference type="NCBI Taxonomy" id="2100421"/>
    <lineage>
        <taxon>Viruses</taxon>
        <taxon>Duplodnaviria</taxon>
        <taxon>Heunggongvirae</taxon>
        <taxon>Uroviricota</taxon>
        <taxon>Caudoviricetes</taxon>
        <taxon>Peduoviridae</taxon>
        <taxon>Maltschvirus</taxon>
        <taxon>Maltschvirus maltsch</taxon>
    </lineage>
</organism>
<dbReference type="Gene3D" id="1.10.30.50">
    <property type="match status" value="1"/>
</dbReference>
<dbReference type="SMART" id="SM00507">
    <property type="entry name" value="HNHc"/>
    <property type="match status" value="1"/>
</dbReference>
<dbReference type="Pfam" id="PF14279">
    <property type="entry name" value="HNH_5"/>
    <property type="match status" value="1"/>
</dbReference>
<accession>A0A6J5M7Y3</accession>
<feature type="compositionally biased region" description="Polar residues" evidence="1">
    <location>
        <begin position="105"/>
        <end position="115"/>
    </location>
</feature>
<proteinExistence type="predicted"/>
<dbReference type="PANTHER" id="PTHR41287:SF1">
    <property type="entry name" value="PROTEIN YMFN"/>
    <property type="match status" value="1"/>
</dbReference>
<name>A0A6J5M7Y3_9CAUD</name>
<evidence type="ECO:0000256" key="1">
    <source>
        <dbReference type="SAM" id="MobiDB-lite"/>
    </source>
</evidence>
<dbReference type="InterPro" id="IPR003615">
    <property type="entry name" value="HNH_nuc"/>
</dbReference>
<dbReference type="InterPro" id="IPR005021">
    <property type="entry name" value="Terminase_largesu-like"/>
</dbReference>
<protein>
    <submittedName>
        <fullName evidence="3">HNHc domain containing protein</fullName>
    </submittedName>
</protein>